<dbReference type="InterPro" id="IPR050685">
    <property type="entry name" value="LDLR"/>
</dbReference>
<evidence type="ECO:0000256" key="4">
    <source>
        <dbReference type="ARBA" id="ARBA00022737"/>
    </source>
</evidence>
<reference evidence="11" key="1">
    <citation type="submission" date="2025-08" db="UniProtKB">
        <authorList>
            <consortium name="RefSeq"/>
        </authorList>
    </citation>
    <scope>IDENTIFICATION</scope>
    <source>
        <tissue evidence="11">Testes</tissue>
    </source>
</reference>
<dbReference type="InterPro" id="IPR002172">
    <property type="entry name" value="LDrepeatLR_classA_rpt"/>
</dbReference>
<organism evidence="10 11">
    <name type="scientific">Saccoglossus kowalevskii</name>
    <name type="common">Acorn worm</name>
    <dbReference type="NCBI Taxonomy" id="10224"/>
    <lineage>
        <taxon>Eukaryota</taxon>
        <taxon>Metazoa</taxon>
        <taxon>Hemichordata</taxon>
        <taxon>Enteropneusta</taxon>
        <taxon>Harrimaniidae</taxon>
        <taxon>Saccoglossus</taxon>
    </lineage>
</organism>
<keyword evidence="6" id="KW-0472">Membrane</keyword>
<name>A0ABM0GMA6_SACKO</name>
<proteinExistence type="predicted"/>
<dbReference type="GeneID" id="100372064"/>
<feature type="chain" id="PRO_5046692306" evidence="9">
    <location>
        <begin position="22"/>
        <end position="157"/>
    </location>
</feature>
<dbReference type="PROSITE" id="PS50068">
    <property type="entry name" value="LDLRA_2"/>
    <property type="match status" value="2"/>
</dbReference>
<evidence type="ECO:0000256" key="9">
    <source>
        <dbReference type="SAM" id="SignalP"/>
    </source>
</evidence>
<evidence type="ECO:0000256" key="5">
    <source>
        <dbReference type="ARBA" id="ARBA00022989"/>
    </source>
</evidence>
<keyword evidence="10" id="KW-1185">Reference proteome</keyword>
<dbReference type="SUPFAM" id="SSF57424">
    <property type="entry name" value="LDL receptor-like module"/>
    <property type="match status" value="2"/>
</dbReference>
<feature type="signal peptide" evidence="9">
    <location>
        <begin position="1"/>
        <end position="21"/>
    </location>
</feature>
<accession>A0ABM0GMA6</accession>
<dbReference type="InterPro" id="IPR036055">
    <property type="entry name" value="LDL_receptor-like_sf"/>
</dbReference>
<keyword evidence="3" id="KW-0812">Transmembrane</keyword>
<feature type="disulfide bond" evidence="8">
    <location>
        <begin position="117"/>
        <end position="132"/>
    </location>
</feature>
<keyword evidence="7 8" id="KW-1015">Disulfide bond</keyword>
<comment type="caution">
    <text evidence="8">Lacks conserved residue(s) required for the propagation of feature annotation.</text>
</comment>
<dbReference type="PRINTS" id="PR00261">
    <property type="entry name" value="LDLRECEPTOR"/>
</dbReference>
<dbReference type="Gene3D" id="4.10.400.10">
    <property type="entry name" value="Low-density Lipoprotein Receptor"/>
    <property type="match status" value="2"/>
</dbReference>
<evidence type="ECO:0000256" key="7">
    <source>
        <dbReference type="ARBA" id="ARBA00023157"/>
    </source>
</evidence>
<gene>
    <name evidence="11" type="primary">LOC100372064</name>
</gene>
<evidence type="ECO:0000256" key="6">
    <source>
        <dbReference type="ARBA" id="ARBA00023136"/>
    </source>
</evidence>
<feature type="disulfide bond" evidence="8">
    <location>
        <begin position="105"/>
        <end position="123"/>
    </location>
</feature>
<keyword evidence="9" id="KW-0732">Signal</keyword>
<evidence type="ECO:0000313" key="11">
    <source>
        <dbReference type="RefSeq" id="XP_002733054.1"/>
    </source>
</evidence>
<dbReference type="CDD" id="cd00112">
    <property type="entry name" value="LDLa"/>
    <property type="match status" value="2"/>
</dbReference>
<keyword evidence="5" id="KW-1133">Transmembrane helix</keyword>
<dbReference type="Pfam" id="PF00057">
    <property type="entry name" value="Ldl_recept_a"/>
    <property type="match status" value="2"/>
</dbReference>
<evidence type="ECO:0000256" key="2">
    <source>
        <dbReference type="ARBA" id="ARBA00004308"/>
    </source>
</evidence>
<protein>
    <submittedName>
        <fullName evidence="11">Sortilin-related receptor-like</fullName>
    </submittedName>
</protein>
<evidence type="ECO:0000256" key="3">
    <source>
        <dbReference type="ARBA" id="ARBA00022692"/>
    </source>
</evidence>
<comment type="subcellular location">
    <subcellularLocation>
        <location evidence="2">Endomembrane system</location>
    </subcellularLocation>
    <subcellularLocation>
        <location evidence="1">Membrane</location>
        <topology evidence="1">Single-pass membrane protein</topology>
    </subcellularLocation>
</comment>
<dbReference type="RefSeq" id="XP_002733054.1">
    <property type="nucleotide sequence ID" value="XM_002733008.1"/>
</dbReference>
<evidence type="ECO:0000256" key="8">
    <source>
        <dbReference type="PROSITE-ProRule" id="PRU00124"/>
    </source>
</evidence>
<dbReference type="Proteomes" id="UP000694865">
    <property type="component" value="Unplaced"/>
</dbReference>
<dbReference type="PANTHER" id="PTHR24270">
    <property type="entry name" value="LOW-DENSITY LIPOPROTEIN RECEPTOR-RELATED"/>
    <property type="match status" value="1"/>
</dbReference>
<sequence length="157" mass="17584">MNISPMSIAVLVLVCVNVAFSIPTILDSCFSLSRHFGDPPFECVRWENPAQHCVRPDWHCDSIVDCQDGSDELADECAEQFQSYCDNGFIGKYFSDGSLLNKYQCDNGMCIEECRRCDGVYNCADLSDEADCETIQSENCTLQHHGQITEMPGVDLF</sequence>
<evidence type="ECO:0000313" key="10">
    <source>
        <dbReference type="Proteomes" id="UP000694865"/>
    </source>
</evidence>
<dbReference type="InterPro" id="IPR023415">
    <property type="entry name" value="LDLR_class-A_CS"/>
</dbReference>
<keyword evidence="4" id="KW-0677">Repeat</keyword>
<dbReference type="SMART" id="SM00192">
    <property type="entry name" value="LDLa"/>
    <property type="match status" value="2"/>
</dbReference>
<dbReference type="PROSITE" id="PS01209">
    <property type="entry name" value="LDLRA_1"/>
    <property type="match status" value="1"/>
</dbReference>
<evidence type="ECO:0000256" key="1">
    <source>
        <dbReference type="ARBA" id="ARBA00004167"/>
    </source>
</evidence>